<name>A0ABS4KGB1_9FIRM</name>
<dbReference type="InterPro" id="IPR020825">
    <property type="entry name" value="Phe-tRNA_synthase-like_B3/B4"/>
</dbReference>
<reference evidence="2 3" key="1">
    <citation type="submission" date="2021-03" db="EMBL/GenBank/DDBJ databases">
        <title>Genomic Encyclopedia of Type Strains, Phase IV (KMG-IV): sequencing the most valuable type-strain genomes for metagenomic binning, comparative biology and taxonomic classification.</title>
        <authorList>
            <person name="Goeker M."/>
        </authorList>
    </citation>
    <scope>NUCLEOTIDE SEQUENCE [LARGE SCALE GENOMIC DNA]</scope>
    <source>
        <strain evidence="2 3">DSM 27512</strain>
    </source>
</reference>
<accession>A0ABS4KGB1</accession>
<comment type="caution">
    <text evidence="2">The sequence shown here is derived from an EMBL/GenBank/DDBJ whole genome shotgun (WGS) entry which is preliminary data.</text>
</comment>
<evidence type="ECO:0000313" key="2">
    <source>
        <dbReference type="EMBL" id="MBP2026783.1"/>
    </source>
</evidence>
<dbReference type="Pfam" id="PF03483">
    <property type="entry name" value="B3_4"/>
    <property type="match status" value="1"/>
</dbReference>
<dbReference type="PANTHER" id="PTHR39209:SF2">
    <property type="entry name" value="CYTOPLASMIC PROTEIN"/>
    <property type="match status" value="1"/>
</dbReference>
<organism evidence="2 3">
    <name type="scientific">Acetoanaerobium pronyense</name>
    <dbReference type="NCBI Taxonomy" id="1482736"/>
    <lineage>
        <taxon>Bacteria</taxon>
        <taxon>Bacillati</taxon>
        <taxon>Bacillota</taxon>
        <taxon>Clostridia</taxon>
        <taxon>Peptostreptococcales</taxon>
        <taxon>Filifactoraceae</taxon>
        <taxon>Acetoanaerobium</taxon>
    </lineage>
</organism>
<evidence type="ECO:0000313" key="3">
    <source>
        <dbReference type="Proteomes" id="UP001314903"/>
    </source>
</evidence>
<dbReference type="RefSeq" id="WP_209659146.1">
    <property type="nucleotide sequence ID" value="NZ_JAGGLI010000004.1"/>
</dbReference>
<dbReference type="Proteomes" id="UP001314903">
    <property type="component" value="Unassembled WGS sequence"/>
</dbReference>
<dbReference type="InterPro" id="IPR005146">
    <property type="entry name" value="B3/B4_tRNA-bd"/>
</dbReference>
<feature type="domain" description="B3/B4 tRNA-binding" evidence="1">
    <location>
        <begin position="62"/>
        <end position="210"/>
    </location>
</feature>
<sequence length="221" mass="25035">MIKVYINDVLKTALPSIVLGCIKAKVTVKESSLNLWDNIEKEIISIENNYDLSEVLEIHEIKKSREAYKKLGKDPSRYRLSSESLFRRITKGNGLYKVNNIVEINNLISLSSRLPVGTFDIENIDNEIYFTKGKEGEYYDGIGRGPVNLFNLPVFEDSQGKFGSTTSDSTRAMIKETTSEIFMVIISFEGENNMDGHLEHAKNLLREFADGKDIETKIVRG</sequence>
<keyword evidence="3" id="KW-1185">Reference proteome</keyword>
<proteinExistence type="predicted"/>
<protein>
    <submittedName>
        <fullName evidence="2">DNA/RNA-binding domain of Phe-tRNA-synthetase-like protein</fullName>
    </submittedName>
</protein>
<dbReference type="SUPFAM" id="SSF56037">
    <property type="entry name" value="PheT/TilS domain"/>
    <property type="match status" value="1"/>
</dbReference>
<dbReference type="Gene3D" id="3.50.40.10">
    <property type="entry name" value="Phenylalanyl-trna Synthetase, Chain B, domain 3"/>
    <property type="match status" value="1"/>
</dbReference>
<dbReference type="EMBL" id="JAGGLI010000004">
    <property type="protein sequence ID" value="MBP2026783.1"/>
    <property type="molecule type" value="Genomic_DNA"/>
</dbReference>
<gene>
    <name evidence="2" type="ORF">J2Z35_000574</name>
</gene>
<dbReference type="SMART" id="SM00873">
    <property type="entry name" value="B3_4"/>
    <property type="match status" value="1"/>
</dbReference>
<dbReference type="PANTHER" id="PTHR39209">
    <property type="match status" value="1"/>
</dbReference>
<evidence type="ECO:0000259" key="1">
    <source>
        <dbReference type="SMART" id="SM00873"/>
    </source>
</evidence>